<accession>A0A0K2SJH4</accession>
<gene>
    <name evidence="6" type="ORF">LIP_1152</name>
</gene>
<protein>
    <recommendedName>
        <fullName evidence="5">Maltodextrin-binding protein</fullName>
    </recommendedName>
</protein>
<dbReference type="SUPFAM" id="SSF53850">
    <property type="entry name" value="Periplasmic binding protein-like II"/>
    <property type="match status" value="1"/>
</dbReference>
<evidence type="ECO:0000313" key="6">
    <source>
        <dbReference type="EMBL" id="BAS27009.1"/>
    </source>
</evidence>
<dbReference type="GO" id="GO:0055052">
    <property type="term" value="C:ATP-binding cassette (ABC) transporter complex, substrate-binding subunit-containing"/>
    <property type="evidence" value="ECO:0007669"/>
    <property type="project" value="TreeGrafter"/>
</dbReference>
<keyword evidence="5" id="KW-0472">Membrane</keyword>
<dbReference type="InterPro" id="IPR006060">
    <property type="entry name" value="Maltose/Cyclodextrin-bd"/>
</dbReference>
<evidence type="ECO:0000256" key="5">
    <source>
        <dbReference type="RuleBase" id="RU365005"/>
    </source>
</evidence>
<comment type="similarity">
    <text evidence="1 5">Belongs to the bacterial solute-binding protein 1 family.</text>
</comment>
<reference evidence="7" key="1">
    <citation type="submission" date="2015-07" db="EMBL/GenBank/DDBJ databases">
        <title>Complete genome sequence and phylogenetic analysis of Limnochorda pilosa.</title>
        <authorList>
            <person name="Watanabe M."/>
            <person name="Kojima H."/>
            <person name="Fukui M."/>
        </authorList>
    </citation>
    <scope>NUCLEOTIDE SEQUENCE [LARGE SCALE GENOMIC DNA]</scope>
    <source>
        <strain evidence="7">HC45</strain>
    </source>
</reference>
<dbReference type="RefSeq" id="WP_068135291.1">
    <property type="nucleotide sequence ID" value="NZ_AP014924.1"/>
</dbReference>
<feature type="signal peptide" evidence="5">
    <location>
        <begin position="1"/>
        <end position="23"/>
    </location>
</feature>
<evidence type="ECO:0000256" key="4">
    <source>
        <dbReference type="ARBA" id="ARBA00022729"/>
    </source>
</evidence>
<reference evidence="7" key="2">
    <citation type="journal article" date="2016" name="Int. J. Syst. Evol. Microbiol.">
        <title>Complete genome sequence and cell structure of Limnochorda pilosa, a Gram-negative spore-former within the phylum Firmicutes.</title>
        <authorList>
            <person name="Watanabe M."/>
            <person name="Kojima H."/>
            <person name="Fukui M."/>
        </authorList>
    </citation>
    <scope>NUCLEOTIDE SEQUENCE [LARGE SCALE GENOMIC DNA]</scope>
    <source>
        <strain evidence="7">HC45</strain>
    </source>
</reference>
<name>A0A0K2SJH4_LIMPI</name>
<dbReference type="PANTHER" id="PTHR30061:SF50">
    <property type="entry name" value="MALTOSE_MALTODEXTRIN-BINDING PERIPLASMIC PROTEIN"/>
    <property type="match status" value="1"/>
</dbReference>
<dbReference type="GO" id="GO:0042956">
    <property type="term" value="P:maltodextrin transmembrane transport"/>
    <property type="evidence" value="ECO:0007669"/>
    <property type="project" value="TreeGrafter"/>
</dbReference>
<dbReference type="Pfam" id="PF13416">
    <property type="entry name" value="SBP_bac_8"/>
    <property type="match status" value="1"/>
</dbReference>
<dbReference type="PANTHER" id="PTHR30061">
    <property type="entry name" value="MALTOSE-BINDING PERIPLASMIC PROTEIN"/>
    <property type="match status" value="1"/>
</dbReference>
<dbReference type="PRINTS" id="PR00181">
    <property type="entry name" value="MALTOSEBP"/>
</dbReference>
<dbReference type="GO" id="GO:1901982">
    <property type="term" value="F:maltose binding"/>
    <property type="evidence" value="ECO:0007669"/>
    <property type="project" value="TreeGrafter"/>
</dbReference>
<dbReference type="CDD" id="cd13586">
    <property type="entry name" value="PBP2_Maltose_binding_like"/>
    <property type="match status" value="1"/>
</dbReference>
<comment type="subcellular location">
    <subcellularLocation>
        <location evidence="5">Cell membrane</location>
        <topology evidence="5">Lipid-anchor</topology>
    </subcellularLocation>
</comment>
<keyword evidence="3 5" id="KW-0762">Sugar transport</keyword>
<sequence length="401" mass="42871">MKRLAVALVLLALVVAGTGQVLASEEGTLLIWADEIRSKVLAGISEDFEAEFGVPVRIQELPFTDIANNLAVAAPAGEGPDILVTAHDGLGKLVANGLLEPMDLGAKAKEFVPTALEAWTYDGVLYGLPYATEAIGLYYNKDLVDHAPTSFADLESLAKKATDRAKGSYGFALPIPDPYHTFPLMSALGGYVFRPSDNGGLNPLDIGLNNAGAVQGVALFDRLIEEGAMPVLDYSTMTGLFTTGKLAMMQTGPWELGNVRKAGINYGFVPIPPVAGHPARPFVGVQGFAISSFSKNKLLAQAFLNEYVATKETMLALFEQDPRPPAYLPALEEARKDPDVATVARAAADGIPMPAIRQMDAVWTAWGDALQLVANQELEPQQAMDDAVAQIRRTIEESMSQ</sequence>
<dbReference type="Proteomes" id="UP000065807">
    <property type="component" value="Chromosome"/>
</dbReference>
<evidence type="ECO:0000256" key="2">
    <source>
        <dbReference type="ARBA" id="ARBA00022448"/>
    </source>
</evidence>
<evidence type="ECO:0000313" key="7">
    <source>
        <dbReference type="Proteomes" id="UP000065807"/>
    </source>
</evidence>
<keyword evidence="4 5" id="KW-0732">Signal</keyword>
<dbReference type="GO" id="GO:0015768">
    <property type="term" value="P:maltose transport"/>
    <property type="evidence" value="ECO:0007669"/>
    <property type="project" value="TreeGrafter"/>
</dbReference>
<evidence type="ECO:0000256" key="1">
    <source>
        <dbReference type="ARBA" id="ARBA00008520"/>
    </source>
</evidence>
<dbReference type="OrthoDB" id="9766758at2"/>
<feature type="chain" id="PRO_5013425240" description="Maltodextrin-binding protein" evidence="5">
    <location>
        <begin position="24"/>
        <end position="401"/>
    </location>
</feature>
<dbReference type="PATRIC" id="fig|1555112.3.peg.1200"/>
<dbReference type="STRING" id="1555112.LIP_1152"/>
<keyword evidence="5" id="KW-0449">Lipoprotein</keyword>
<keyword evidence="5" id="KW-1003">Cell membrane</keyword>
<keyword evidence="2 5" id="KW-0813">Transport</keyword>
<dbReference type="EMBL" id="AP014924">
    <property type="protein sequence ID" value="BAS27009.1"/>
    <property type="molecule type" value="Genomic_DNA"/>
</dbReference>
<dbReference type="InterPro" id="IPR006059">
    <property type="entry name" value="SBP"/>
</dbReference>
<evidence type="ECO:0000256" key="3">
    <source>
        <dbReference type="ARBA" id="ARBA00022597"/>
    </source>
</evidence>
<dbReference type="GO" id="GO:0015144">
    <property type="term" value="F:carbohydrate transmembrane transporter activity"/>
    <property type="evidence" value="ECO:0007669"/>
    <property type="project" value="InterPro"/>
</dbReference>
<dbReference type="Gene3D" id="3.40.190.10">
    <property type="entry name" value="Periplasmic binding protein-like II"/>
    <property type="match status" value="2"/>
</dbReference>
<organism evidence="6 7">
    <name type="scientific">Limnochorda pilosa</name>
    <dbReference type="NCBI Taxonomy" id="1555112"/>
    <lineage>
        <taxon>Bacteria</taxon>
        <taxon>Bacillati</taxon>
        <taxon>Bacillota</taxon>
        <taxon>Limnochordia</taxon>
        <taxon>Limnochordales</taxon>
        <taxon>Limnochordaceae</taxon>
        <taxon>Limnochorda</taxon>
    </lineage>
</organism>
<keyword evidence="7" id="KW-1185">Reference proteome</keyword>
<dbReference type="AlphaFoldDB" id="A0A0K2SJH4"/>
<dbReference type="KEGG" id="lpil:LIP_1152"/>
<proteinExistence type="inferred from homology"/>